<name>A0A256GMH0_9HYPH</name>
<reference evidence="1 2" key="1">
    <citation type="submission" date="2017-07" db="EMBL/GenBank/DDBJ databases">
        <title>Phylogenetic study on the rhizospheric bacterium Ochrobactrum sp. A44.</title>
        <authorList>
            <person name="Krzyzanowska D.M."/>
            <person name="Ossowicki A."/>
            <person name="Rajewska M."/>
            <person name="Maciag T."/>
            <person name="Kaczynski Z."/>
            <person name="Czerwicka M."/>
            <person name="Jafra S."/>
        </authorList>
    </citation>
    <scope>NUCLEOTIDE SEQUENCE [LARGE SCALE GENOMIC DNA]</scope>
    <source>
        <strain evidence="1 2">CCUG 30717</strain>
    </source>
</reference>
<comment type="caution">
    <text evidence="1">The sequence shown here is derived from an EMBL/GenBank/DDBJ whole genome shotgun (WGS) entry which is preliminary data.</text>
</comment>
<sequence length="39" mass="4302">MWKQILADLNCLLFVGAQVSGRTAEMTAPAPWRVLETLA</sequence>
<evidence type="ECO:0000313" key="2">
    <source>
        <dbReference type="Proteomes" id="UP000216188"/>
    </source>
</evidence>
<protein>
    <submittedName>
        <fullName evidence="1">Uncharacterized protein</fullName>
    </submittedName>
</protein>
<accession>A0A256GMH0</accession>
<dbReference type="AlphaFoldDB" id="A0A256GMH0"/>
<dbReference type="EMBL" id="NNRM01000017">
    <property type="protein sequence ID" value="OYR27791.1"/>
    <property type="molecule type" value="Genomic_DNA"/>
</dbReference>
<dbReference type="Proteomes" id="UP000216188">
    <property type="component" value="Unassembled WGS sequence"/>
</dbReference>
<proteinExistence type="predicted"/>
<organism evidence="1 2">
    <name type="scientific">Brucella pseudogrignonensis</name>
    <dbReference type="NCBI Taxonomy" id="419475"/>
    <lineage>
        <taxon>Bacteria</taxon>
        <taxon>Pseudomonadati</taxon>
        <taxon>Pseudomonadota</taxon>
        <taxon>Alphaproteobacteria</taxon>
        <taxon>Hyphomicrobiales</taxon>
        <taxon>Brucellaceae</taxon>
        <taxon>Brucella/Ochrobactrum group</taxon>
        <taxon>Brucella</taxon>
    </lineage>
</organism>
<gene>
    <name evidence="1" type="ORF">CEV34_1682</name>
</gene>
<keyword evidence="2" id="KW-1185">Reference proteome</keyword>
<evidence type="ECO:0000313" key="1">
    <source>
        <dbReference type="EMBL" id="OYR27791.1"/>
    </source>
</evidence>